<reference evidence="2" key="1">
    <citation type="journal article" date="2015" name="Nature">
        <title>Complex archaea that bridge the gap between prokaryotes and eukaryotes.</title>
        <authorList>
            <person name="Spang A."/>
            <person name="Saw J.H."/>
            <person name="Jorgensen S.L."/>
            <person name="Zaremba-Niedzwiedzka K."/>
            <person name="Martijn J."/>
            <person name="Lind A.E."/>
            <person name="van Eijk R."/>
            <person name="Schleper C."/>
            <person name="Guy L."/>
            <person name="Ettema T.J."/>
        </authorList>
    </citation>
    <scope>NUCLEOTIDE SEQUENCE</scope>
</reference>
<feature type="non-terminal residue" evidence="2">
    <location>
        <position position="24"/>
    </location>
</feature>
<proteinExistence type="predicted"/>
<evidence type="ECO:0000256" key="1">
    <source>
        <dbReference type="SAM" id="Phobius"/>
    </source>
</evidence>
<gene>
    <name evidence="2" type="ORF">LCGC14_1156200</name>
</gene>
<dbReference type="EMBL" id="LAZR01005597">
    <property type="protein sequence ID" value="KKM98616.1"/>
    <property type="molecule type" value="Genomic_DNA"/>
</dbReference>
<organism evidence="2">
    <name type="scientific">marine sediment metagenome</name>
    <dbReference type="NCBI Taxonomy" id="412755"/>
    <lineage>
        <taxon>unclassified sequences</taxon>
        <taxon>metagenomes</taxon>
        <taxon>ecological metagenomes</taxon>
    </lineage>
</organism>
<accession>A0A0F9MH44</accession>
<protein>
    <submittedName>
        <fullName evidence="2">Uncharacterized protein</fullName>
    </submittedName>
</protein>
<name>A0A0F9MH44_9ZZZZ</name>
<sequence>MAIKGGAAIAIVAGAGALIFLAAA</sequence>
<dbReference type="AlphaFoldDB" id="A0A0F9MH44"/>
<feature type="transmembrane region" description="Helical" evidence="1">
    <location>
        <begin position="6"/>
        <end position="23"/>
    </location>
</feature>
<keyword evidence="1" id="KW-1133">Transmembrane helix</keyword>
<evidence type="ECO:0000313" key="2">
    <source>
        <dbReference type="EMBL" id="KKM98616.1"/>
    </source>
</evidence>
<comment type="caution">
    <text evidence="2">The sequence shown here is derived from an EMBL/GenBank/DDBJ whole genome shotgun (WGS) entry which is preliminary data.</text>
</comment>
<keyword evidence="1" id="KW-0472">Membrane</keyword>
<keyword evidence="1" id="KW-0812">Transmembrane</keyword>